<keyword evidence="1" id="KW-1133">Transmembrane helix</keyword>
<dbReference type="Gramene" id="OE9A113649T1">
    <property type="protein sequence ID" value="OE9A113649C1"/>
    <property type="gene ID" value="OE9A113649"/>
</dbReference>
<proteinExistence type="predicted"/>
<feature type="transmembrane region" description="Helical" evidence="1">
    <location>
        <begin position="31"/>
        <end position="64"/>
    </location>
</feature>
<dbReference type="EMBL" id="CACTIH010009044">
    <property type="protein sequence ID" value="CAA3020746.1"/>
    <property type="molecule type" value="Genomic_DNA"/>
</dbReference>
<keyword evidence="1" id="KW-0472">Membrane</keyword>
<name>A0A8S0UKY9_OLEEU</name>
<protein>
    <submittedName>
        <fullName evidence="2">Uncharacterized protein</fullName>
    </submittedName>
</protein>
<reference evidence="2 3" key="1">
    <citation type="submission" date="2019-12" db="EMBL/GenBank/DDBJ databases">
        <authorList>
            <person name="Alioto T."/>
            <person name="Alioto T."/>
            <person name="Gomez Garrido J."/>
        </authorList>
    </citation>
    <scope>NUCLEOTIDE SEQUENCE [LARGE SCALE GENOMIC DNA]</scope>
</reference>
<comment type="caution">
    <text evidence="2">The sequence shown here is derived from an EMBL/GenBank/DDBJ whole genome shotgun (WGS) entry which is preliminary data.</text>
</comment>
<evidence type="ECO:0000313" key="2">
    <source>
        <dbReference type="EMBL" id="CAA3020746.1"/>
    </source>
</evidence>
<sequence length="66" mass="7133">MDSIRLAVFVCFDSTAVRSHKIRLPVEFAEFYGGFVFCGSGVGVLMGNLPLVCSSLLGFTMGLLRV</sequence>
<gene>
    <name evidence="2" type="ORF">OLEA9_A113649</name>
</gene>
<keyword evidence="3" id="KW-1185">Reference proteome</keyword>
<keyword evidence="1" id="KW-0812">Transmembrane</keyword>
<dbReference type="Proteomes" id="UP000594638">
    <property type="component" value="Unassembled WGS sequence"/>
</dbReference>
<accession>A0A8S0UKY9</accession>
<evidence type="ECO:0000256" key="1">
    <source>
        <dbReference type="SAM" id="Phobius"/>
    </source>
</evidence>
<organism evidence="2 3">
    <name type="scientific">Olea europaea subsp. europaea</name>
    <dbReference type="NCBI Taxonomy" id="158383"/>
    <lineage>
        <taxon>Eukaryota</taxon>
        <taxon>Viridiplantae</taxon>
        <taxon>Streptophyta</taxon>
        <taxon>Embryophyta</taxon>
        <taxon>Tracheophyta</taxon>
        <taxon>Spermatophyta</taxon>
        <taxon>Magnoliopsida</taxon>
        <taxon>eudicotyledons</taxon>
        <taxon>Gunneridae</taxon>
        <taxon>Pentapetalae</taxon>
        <taxon>asterids</taxon>
        <taxon>lamiids</taxon>
        <taxon>Lamiales</taxon>
        <taxon>Oleaceae</taxon>
        <taxon>Oleeae</taxon>
        <taxon>Olea</taxon>
    </lineage>
</organism>
<dbReference type="AlphaFoldDB" id="A0A8S0UKY9"/>
<evidence type="ECO:0000313" key="3">
    <source>
        <dbReference type="Proteomes" id="UP000594638"/>
    </source>
</evidence>